<dbReference type="CDD" id="cd18787">
    <property type="entry name" value="SF2_C_DEAD"/>
    <property type="match status" value="1"/>
</dbReference>
<dbReference type="STRING" id="29495.EA26_08760"/>
<keyword evidence="4 7" id="KW-0067">ATP-binding</keyword>
<dbReference type="InterPro" id="IPR050079">
    <property type="entry name" value="DEAD_box_RNA_helicase"/>
</dbReference>
<keyword evidence="1 7" id="KW-0547">Nucleotide-binding</keyword>
<name>A0A099LTI3_9VIBR</name>
<dbReference type="Proteomes" id="UP000029994">
    <property type="component" value="Unassembled WGS sequence"/>
</dbReference>
<dbReference type="PANTHER" id="PTHR47959:SF2">
    <property type="entry name" value="ATP-DEPENDENT RNA HELICASE DEAD BOX FAMILY"/>
    <property type="match status" value="1"/>
</dbReference>
<evidence type="ECO:0000256" key="7">
    <source>
        <dbReference type="RuleBase" id="RU000492"/>
    </source>
</evidence>
<dbReference type="GO" id="GO:0016787">
    <property type="term" value="F:hydrolase activity"/>
    <property type="evidence" value="ECO:0007669"/>
    <property type="project" value="UniProtKB-KW"/>
</dbReference>
<dbReference type="InterPro" id="IPR014014">
    <property type="entry name" value="RNA_helicase_DEAD_Q_motif"/>
</dbReference>
<evidence type="ECO:0000256" key="6">
    <source>
        <dbReference type="PROSITE-ProRule" id="PRU00552"/>
    </source>
</evidence>
<proteinExistence type="inferred from homology"/>
<evidence type="ECO:0000256" key="3">
    <source>
        <dbReference type="ARBA" id="ARBA00022806"/>
    </source>
</evidence>
<dbReference type="GO" id="GO:0003724">
    <property type="term" value="F:RNA helicase activity"/>
    <property type="evidence" value="ECO:0007669"/>
    <property type="project" value="InterPro"/>
</dbReference>
<evidence type="ECO:0000256" key="8">
    <source>
        <dbReference type="SAM" id="MobiDB-lite"/>
    </source>
</evidence>
<dbReference type="PROSITE" id="PS51195">
    <property type="entry name" value="Q_MOTIF"/>
    <property type="match status" value="1"/>
</dbReference>
<dbReference type="SMART" id="SM00490">
    <property type="entry name" value="HELICc"/>
    <property type="match status" value="1"/>
</dbReference>
<feature type="short sequence motif" description="Q motif" evidence="6">
    <location>
        <begin position="1"/>
        <end position="28"/>
    </location>
</feature>
<evidence type="ECO:0000256" key="1">
    <source>
        <dbReference type="ARBA" id="ARBA00022741"/>
    </source>
</evidence>
<dbReference type="Gene3D" id="3.40.50.300">
    <property type="entry name" value="P-loop containing nucleotide triphosphate hydrolases"/>
    <property type="match status" value="2"/>
</dbReference>
<evidence type="ECO:0000256" key="2">
    <source>
        <dbReference type="ARBA" id="ARBA00022801"/>
    </source>
</evidence>
<dbReference type="eggNOG" id="COG0513">
    <property type="taxonomic scope" value="Bacteria"/>
</dbReference>
<dbReference type="SUPFAM" id="SSF52540">
    <property type="entry name" value="P-loop containing nucleoside triphosphate hydrolases"/>
    <property type="match status" value="1"/>
</dbReference>
<evidence type="ECO:0000259" key="10">
    <source>
        <dbReference type="PROSITE" id="PS51194"/>
    </source>
</evidence>
<dbReference type="InterPro" id="IPR044742">
    <property type="entry name" value="DEAD/DEAH_RhlB"/>
</dbReference>
<feature type="domain" description="Helicase C-terminal" evidence="10">
    <location>
        <begin position="223"/>
        <end position="375"/>
    </location>
</feature>
<reference evidence="12 13" key="1">
    <citation type="submission" date="2014-04" db="EMBL/GenBank/DDBJ databases">
        <title>Genome sequencing of Vibrio navarrensis strains.</title>
        <authorList>
            <person name="Gladney L.M."/>
            <person name="Katz L.S."/>
            <person name="Marino-Ramirez L."/>
            <person name="Jordan I.K."/>
        </authorList>
    </citation>
    <scope>NUCLEOTIDE SEQUENCE [LARGE SCALE GENOMIC DNA]</scope>
    <source>
        <strain evidence="12 13">ATCC 51183</strain>
    </source>
</reference>
<evidence type="ECO:0000313" key="12">
    <source>
        <dbReference type="EMBL" id="KGK11395.1"/>
    </source>
</evidence>
<feature type="region of interest" description="Disordered" evidence="8">
    <location>
        <begin position="366"/>
        <end position="412"/>
    </location>
</feature>
<protein>
    <submittedName>
        <fullName evidence="12">DEAD/DEAH box helicase</fullName>
    </submittedName>
</protein>
<evidence type="ECO:0000259" key="9">
    <source>
        <dbReference type="PROSITE" id="PS51192"/>
    </source>
</evidence>
<dbReference type="GeneID" id="43683283"/>
<comment type="similarity">
    <text evidence="5 7">Belongs to the DEAD box helicase family.</text>
</comment>
<dbReference type="Pfam" id="PF00271">
    <property type="entry name" value="Helicase_C"/>
    <property type="match status" value="1"/>
</dbReference>
<dbReference type="SMART" id="SM00487">
    <property type="entry name" value="DEXDc"/>
    <property type="match status" value="1"/>
</dbReference>
<comment type="caution">
    <text evidence="12">The sequence shown here is derived from an EMBL/GenBank/DDBJ whole genome shotgun (WGS) entry which is preliminary data.</text>
</comment>
<dbReference type="InterPro" id="IPR014001">
    <property type="entry name" value="Helicase_ATP-bd"/>
</dbReference>
<gene>
    <name evidence="12" type="ORF">EA26_08760</name>
</gene>
<keyword evidence="13" id="KW-1185">Reference proteome</keyword>
<evidence type="ECO:0000313" key="13">
    <source>
        <dbReference type="Proteomes" id="UP000029994"/>
    </source>
</evidence>
<dbReference type="InterPro" id="IPR001650">
    <property type="entry name" value="Helicase_C-like"/>
</dbReference>
<accession>A0A099LTI3</accession>
<dbReference type="CDD" id="cd00268">
    <property type="entry name" value="DEADc"/>
    <property type="match status" value="1"/>
</dbReference>
<dbReference type="PROSITE" id="PS00039">
    <property type="entry name" value="DEAD_ATP_HELICASE"/>
    <property type="match status" value="1"/>
</dbReference>
<dbReference type="InterPro" id="IPR027417">
    <property type="entry name" value="P-loop_NTPase"/>
</dbReference>
<evidence type="ECO:0000259" key="11">
    <source>
        <dbReference type="PROSITE" id="PS51195"/>
    </source>
</evidence>
<feature type="compositionally biased region" description="Polar residues" evidence="8">
    <location>
        <begin position="393"/>
        <end position="405"/>
    </location>
</feature>
<dbReference type="PROSITE" id="PS51192">
    <property type="entry name" value="HELICASE_ATP_BIND_1"/>
    <property type="match status" value="1"/>
</dbReference>
<keyword evidence="3 7" id="KW-0347">Helicase</keyword>
<dbReference type="RefSeq" id="WP_039426747.1">
    <property type="nucleotide sequence ID" value="NZ_CP061844.1"/>
</dbReference>
<organism evidence="12 13">
    <name type="scientific">Vibrio navarrensis</name>
    <dbReference type="NCBI Taxonomy" id="29495"/>
    <lineage>
        <taxon>Bacteria</taxon>
        <taxon>Pseudomonadati</taxon>
        <taxon>Pseudomonadota</taxon>
        <taxon>Gammaproteobacteria</taxon>
        <taxon>Vibrionales</taxon>
        <taxon>Vibrionaceae</taxon>
        <taxon>Vibrio</taxon>
    </lineage>
</organism>
<dbReference type="GO" id="GO:0005524">
    <property type="term" value="F:ATP binding"/>
    <property type="evidence" value="ECO:0007669"/>
    <property type="project" value="UniProtKB-KW"/>
</dbReference>
<dbReference type="InterPro" id="IPR011545">
    <property type="entry name" value="DEAD/DEAH_box_helicase_dom"/>
</dbReference>
<evidence type="ECO:0000256" key="4">
    <source>
        <dbReference type="ARBA" id="ARBA00022840"/>
    </source>
</evidence>
<dbReference type="Pfam" id="PF00270">
    <property type="entry name" value="DEAD"/>
    <property type="match status" value="1"/>
</dbReference>
<dbReference type="InterPro" id="IPR000629">
    <property type="entry name" value="RNA-helicase_DEAD-box_CS"/>
</dbReference>
<feature type="domain" description="DEAD-box RNA helicase Q" evidence="11">
    <location>
        <begin position="1"/>
        <end position="28"/>
    </location>
</feature>
<dbReference type="GO" id="GO:0003676">
    <property type="term" value="F:nucleic acid binding"/>
    <property type="evidence" value="ECO:0007669"/>
    <property type="project" value="InterPro"/>
</dbReference>
<dbReference type="GO" id="GO:0005829">
    <property type="term" value="C:cytosol"/>
    <property type="evidence" value="ECO:0007669"/>
    <property type="project" value="TreeGrafter"/>
</dbReference>
<evidence type="ECO:0000256" key="5">
    <source>
        <dbReference type="ARBA" id="ARBA00038437"/>
    </source>
</evidence>
<dbReference type="AlphaFoldDB" id="A0A099LTI3"/>
<dbReference type="PANTHER" id="PTHR47959">
    <property type="entry name" value="ATP-DEPENDENT RNA HELICASE RHLE-RELATED"/>
    <property type="match status" value="1"/>
</dbReference>
<dbReference type="EMBL" id="JMCG01000001">
    <property type="protein sequence ID" value="KGK11395.1"/>
    <property type="molecule type" value="Genomic_DNA"/>
</dbReference>
<sequence>MSFSSLSLSPELIQALPKNIVKPSDIQMLVIPEMLAGKDVLALANTGSGKTFAYGLPLLEKLKANTQQQALVLVPTRELAQQVTEALSPIGRALGLHTVCLSGGVDKELQLQALEQGPNLLLATTGRLLDLIKSGLELSEVGYLVLDEADRLLDMGFWPEVQKIAEQTARARQTAMFSATFSDELKHKVAQLMQDPVQLAAHAQNSTNQDVAETLYLVNKGSKTKALIELLQQKQWPQVLVFIGAKEHADGLNKKLNKAGVAASVLHGDKSQSEREAALAQFKNGQSQVLIATDVLARGVHIEQLPVVINFDLPMHAETYVHRVGRTARAGQQGLALSLVCHGEMEALNAIRHLTQRELPVQNLEGFPVTDQPSTGESKRAPRDKKANRRTQNKNSIKQFQSKPTKPTPRAK</sequence>
<feature type="domain" description="Helicase ATP-binding" evidence="9">
    <location>
        <begin position="31"/>
        <end position="199"/>
    </location>
</feature>
<keyword evidence="2 7" id="KW-0378">Hydrolase</keyword>
<dbReference type="PROSITE" id="PS51194">
    <property type="entry name" value="HELICASE_CTER"/>
    <property type="match status" value="1"/>
</dbReference>